<protein>
    <submittedName>
        <fullName evidence="2">Alpha/beta fold hydrolase</fullName>
    </submittedName>
</protein>
<sequence>MSRSLRWTLPLLAALLLTFFIGPREPVDTQLQPAALPADLDAHLAAEEARFPDIVPGAEKTIVWAHPDHRRTALAVVYLHGFSATRQETAPLSDDLARQLGANLFYTRLSGHGRSEAAMAEATAGAWLRDAREALAIGRRLGERVLLVGTSTGATLATWLAGEPGSEALLAGVLISPNFAPHDPTSTVLTWPWARQFVPLILGADYQWTPRNAEQARYWSHRYPSTALLPMMALVRHVEARPLEQLRLPLLVIYSPNDQVVDPRRTEQAFARFGSPHKQLIARPESQDPAHHVLAGRILAPDDTPAIEAQIRAFLATLPAQG</sequence>
<dbReference type="InterPro" id="IPR029058">
    <property type="entry name" value="AB_hydrolase_fold"/>
</dbReference>
<accession>A0ABS2IHT8</accession>
<keyword evidence="2" id="KW-0378">Hydrolase</keyword>
<feature type="domain" description="Serine aminopeptidase S33" evidence="1">
    <location>
        <begin position="75"/>
        <end position="284"/>
    </location>
</feature>
<dbReference type="PANTHER" id="PTHR11614">
    <property type="entry name" value="PHOSPHOLIPASE-RELATED"/>
    <property type="match status" value="1"/>
</dbReference>
<dbReference type="Gene3D" id="3.40.50.1820">
    <property type="entry name" value="alpha/beta hydrolase"/>
    <property type="match status" value="1"/>
</dbReference>
<dbReference type="SUPFAM" id="SSF53474">
    <property type="entry name" value="alpha/beta-Hydrolases"/>
    <property type="match status" value="1"/>
</dbReference>
<proteinExistence type="predicted"/>
<reference evidence="2 3" key="1">
    <citation type="submission" date="2021-02" db="EMBL/GenBank/DDBJ databases">
        <authorList>
            <person name="Lee D.-H."/>
        </authorList>
    </citation>
    <scope>NUCLEOTIDE SEQUENCE [LARGE SCALE GENOMIC DNA]</scope>
    <source>
        <strain evidence="2 3">UL073</strain>
    </source>
</reference>
<dbReference type="InterPro" id="IPR051044">
    <property type="entry name" value="MAG_DAG_Lipase"/>
</dbReference>
<dbReference type="RefSeq" id="WP_205349503.1">
    <property type="nucleotide sequence ID" value="NZ_JAFEUP010000005.1"/>
</dbReference>
<evidence type="ECO:0000259" key="1">
    <source>
        <dbReference type="Pfam" id="PF12146"/>
    </source>
</evidence>
<gene>
    <name evidence="2" type="ORF">JQX08_16485</name>
</gene>
<dbReference type="GO" id="GO:0016787">
    <property type="term" value="F:hydrolase activity"/>
    <property type="evidence" value="ECO:0007669"/>
    <property type="project" value="UniProtKB-KW"/>
</dbReference>
<name>A0ABS2IHT8_9GAMM</name>
<dbReference type="Pfam" id="PF12146">
    <property type="entry name" value="Hydrolase_4"/>
    <property type="match status" value="1"/>
</dbReference>
<keyword evidence="3" id="KW-1185">Reference proteome</keyword>
<organism evidence="2 3">
    <name type="scientific">Zestomonas insulae</name>
    <dbReference type="NCBI Taxonomy" id="2809017"/>
    <lineage>
        <taxon>Bacteria</taxon>
        <taxon>Pseudomonadati</taxon>
        <taxon>Pseudomonadota</taxon>
        <taxon>Gammaproteobacteria</taxon>
        <taxon>Pseudomonadales</taxon>
        <taxon>Pseudomonadaceae</taxon>
        <taxon>Zestomonas</taxon>
    </lineage>
</organism>
<dbReference type="InterPro" id="IPR022742">
    <property type="entry name" value="Hydrolase_4"/>
</dbReference>
<evidence type="ECO:0000313" key="3">
    <source>
        <dbReference type="Proteomes" id="UP000717995"/>
    </source>
</evidence>
<dbReference type="EMBL" id="JAFEUP010000005">
    <property type="protein sequence ID" value="MBM7062310.1"/>
    <property type="molecule type" value="Genomic_DNA"/>
</dbReference>
<comment type="caution">
    <text evidence="2">The sequence shown here is derived from an EMBL/GenBank/DDBJ whole genome shotgun (WGS) entry which is preliminary data.</text>
</comment>
<evidence type="ECO:0000313" key="2">
    <source>
        <dbReference type="EMBL" id="MBM7062310.1"/>
    </source>
</evidence>
<dbReference type="Proteomes" id="UP000717995">
    <property type="component" value="Unassembled WGS sequence"/>
</dbReference>